<name>A8MDB5_CALMQ</name>
<dbReference type="AlphaFoldDB" id="A8MDB5"/>
<dbReference type="GeneID" id="5710279"/>
<dbReference type="KEGG" id="cma:Cmaq_0939"/>
<dbReference type="STRING" id="397948.Cmaq_0939"/>
<evidence type="ECO:0000313" key="2">
    <source>
        <dbReference type="Proteomes" id="UP000001137"/>
    </source>
</evidence>
<dbReference type="HOGENOM" id="CLU_2353081_0_0_2"/>
<keyword evidence="2" id="KW-1185">Reference proteome</keyword>
<sequence>MDDVEDLKRRLIKEILASRASGRDNKIEVMDLRGIGCDALKKFLMNYQLGEHNKRYRVLLDNYTCFTMIKRAIPLLGGKLLDFGRESTYLFIEYEK</sequence>
<accession>A8MDB5</accession>
<dbReference type="OrthoDB" id="375653at2157"/>
<evidence type="ECO:0000313" key="1">
    <source>
        <dbReference type="EMBL" id="ABW01771.1"/>
    </source>
</evidence>
<gene>
    <name evidence="1" type="ordered locus">Cmaq_0939</name>
</gene>
<dbReference type="eggNOG" id="arCOG02071">
    <property type="taxonomic scope" value="Archaea"/>
</dbReference>
<protein>
    <submittedName>
        <fullName evidence="1">Uncharacterized protein</fullName>
    </submittedName>
</protein>
<dbReference type="Proteomes" id="UP000001137">
    <property type="component" value="Chromosome"/>
</dbReference>
<reference evidence="1 2" key="1">
    <citation type="submission" date="2007-10" db="EMBL/GenBank/DDBJ databases">
        <title>Complete sequence of Caldivirga maquilingensis IC-167.</title>
        <authorList>
            <consortium name="US DOE Joint Genome Institute"/>
            <person name="Copeland A."/>
            <person name="Lucas S."/>
            <person name="Lapidus A."/>
            <person name="Barry K."/>
            <person name="Glavina del Rio T."/>
            <person name="Dalin E."/>
            <person name="Tice H."/>
            <person name="Pitluck S."/>
            <person name="Saunders E."/>
            <person name="Brettin T."/>
            <person name="Bruce D."/>
            <person name="Detter J.C."/>
            <person name="Han C."/>
            <person name="Schmutz J."/>
            <person name="Larimer F."/>
            <person name="Land M."/>
            <person name="Hauser L."/>
            <person name="Kyrpides N."/>
            <person name="Ivanova N."/>
            <person name="Biddle J.F."/>
            <person name="Zhang Z."/>
            <person name="Fitz-Gibbon S.T."/>
            <person name="Lowe T.M."/>
            <person name="Saltikov C."/>
            <person name="House C.H."/>
            <person name="Richardson P."/>
        </authorList>
    </citation>
    <scope>NUCLEOTIDE SEQUENCE [LARGE SCALE GENOMIC DNA]</scope>
    <source>
        <strain evidence="2">ATCC 700844 / DSM 13496 / JCM 10307 / IC-167</strain>
    </source>
</reference>
<organism evidence="1 2">
    <name type="scientific">Caldivirga maquilingensis (strain ATCC 700844 / DSM 13496 / JCM 10307 / IC-167)</name>
    <dbReference type="NCBI Taxonomy" id="397948"/>
    <lineage>
        <taxon>Archaea</taxon>
        <taxon>Thermoproteota</taxon>
        <taxon>Thermoprotei</taxon>
        <taxon>Thermoproteales</taxon>
        <taxon>Thermoproteaceae</taxon>
        <taxon>Caldivirga</taxon>
    </lineage>
</organism>
<dbReference type="EMBL" id="CP000852">
    <property type="protein sequence ID" value="ABW01771.1"/>
    <property type="molecule type" value="Genomic_DNA"/>
</dbReference>
<dbReference type="RefSeq" id="WP_012185990.1">
    <property type="nucleotide sequence ID" value="NC_009954.1"/>
</dbReference>
<proteinExistence type="predicted"/>